<name>A0A6G1I6M3_9PEZI</name>
<dbReference type="Proteomes" id="UP000799640">
    <property type="component" value="Unassembled WGS sequence"/>
</dbReference>
<feature type="region of interest" description="Disordered" evidence="3">
    <location>
        <begin position="258"/>
        <end position="337"/>
    </location>
</feature>
<reference evidence="4" key="1">
    <citation type="journal article" date="2020" name="Stud. Mycol.">
        <title>101 Dothideomycetes genomes: a test case for predicting lifestyles and emergence of pathogens.</title>
        <authorList>
            <person name="Haridas S."/>
            <person name="Albert R."/>
            <person name="Binder M."/>
            <person name="Bloem J."/>
            <person name="Labutti K."/>
            <person name="Salamov A."/>
            <person name="Andreopoulos B."/>
            <person name="Baker S."/>
            <person name="Barry K."/>
            <person name="Bills G."/>
            <person name="Bluhm B."/>
            <person name="Cannon C."/>
            <person name="Castanera R."/>
            <person name="Culley D."/>
            <person name="Daum C."/>
            <person name="Ezra D."/>
            <person name="Gonzalez J."/>
            <person name="Henrissat B."/>
            <person name="Kuo A."/>
            <person name="Liang C."/>
            <person name="Lipzen A."/>
            <person name="Lutzoni F."/>
            <person name="Magnuson J."/>
            <person name="Mondo S."/>
            <person name="Nolan M."/>
            <person name="Ohm R."/>
            <person name="Pangilinan J."/>
            <person name="Park H.-J."/>
            <person name="Ramirez L."/>
            <person name="Alfaro M."/>
            <person name="Sun H."/>
            <person name="Tritt A."/>
            <person name="Yoshinaga Y."/>
            <person name="Zwiers L.-H."/>
            <person name="Turgeon B."/>
            <person name="Goodwin S."/>
            <person name="Spatafora J."/>
            <person name="Crous P."/>
            <person name="Grigoriev I."/>
        </authorList>
    </citation>
    <scope>NUCLEOTIDE SEQUENCE</scope>
    <source>
        <strain evidence="4">CBS 262.69</strain>
    </source>
</reference>
<keyword evidence="5" id="KW-1185">Reference proteome</keyword>
<dbReference type="PANTHER" id="PTHR46771">
    <property type="entry name" value="DETERIN"/>
    <property type="match status" value="1"/>
</dbReference>
<dbReference type="EMBL" id="ML996689">
    <property type="protein sequence ID" value="KAF2403912.1"/>
    <property type="molecule type" value="Genomic_DNA"/>
</dbReference>
<dbReference type="PROSITE" id="PS50143">
    <property type="entry name" value="BIR_REPEAT_2"/>
    <property type="match status" value="2"/>
</dbReference>
<keyword evidence="1" id="KW-0479">Metal-binding</keyword>
<organism evidence="4 5">
    <name type="scientific">Trichodelitschia bisporula</name>
    <dbReference type="NCBI Taxonomy" id="703511"/>
    <lineage>
        <taxon>Eukaryota</taxon>
        <taxon>Fungi</taxon>
        <taxon>Dikarya</taxon>
        <taxon>Ascomycota</taxon>
        <taxon>Pezizomycotina</taxon>
        <taxon>Dothideomycetes</taxon>
        <taxon>Dothideomycetes incertae sedis</taxon>
        <taxon>Phaeotrichales</taxon>
        <taxon>Phaeotrichaceae</taxon>
        <taxon>Trichodelitschia</taxon>
    </lineage>
</organism>
<feature type="region of interest" description="Disordered" evidence="3">
    <location>
        <begin position="591"/>
        <end position="851"/>
    </location>
</feature>
<dbReference type="OrthoDB" id="2196114at2759"/>
<evidence type="ECO:0000313" key="4">
    <source>
        <dbReference type="EMBL" id="KAF2403912.1"/>
    </source>
</evidence>
<feature type="region of interest" description="Disordered" evidence="3">
    <location>
        <begin position="401"/>
        <end position="575"/>
    </location>
</feature>
<dbReference type="Pfam" id="PF00653">
    <property type="entry name" value="BIR"/>
    <property type="match status" value="2"/>
</dbReference>
<protein>
    <recommendedName>
        <fullName evidence="6">BIR-domain-containing protein</fullName>
    </recommendedName>
</protein>
<feature type="compositionally biased region" description="Basic residues" evidence="3">
    <location>
        <begin position="209"/>
        <end position="218"/>
    </location>
</feature>
<feature type="compositionally biased region" description="Basic and acidic residues" evidence="3">
    <location>
        <begin position="528"/>
        <end position="542"/>
    </location>
</feature>
<dbReference type="Gene3D" id="1.10.1170.10">
    <property type="entry name" value="Inhibitor Of Apoptosis Protein (2mihbC-IAP-1), Chain A"/>
    <property type="match status" value="2"/>
</dbReference>
<dbReference type="PANTHER" id="PTHR46771:SF5">
    <property type="entry name" value="DETERIN"/>
    <property type="match status" value="1"/>
</dbReference>
<evidence type="ECO:0000256" key="2">
    <source>
        <dbReference type="ARBA" id="ARBA00022833"/>
    </source>
</evidence>
<feature type="compositionally biased region" description="Polar residues" evidence="3">
    <location>
        <begin position="547"/>
        <end position="556"/>
    </location>
</feature>
<evidence type="ECO:0000313" key="5">
    <source>
        <dbReference type="Proteomes" id="UP000799640"/>
    </source>
</evidence>
<feature type="compositionally biased region" description="Polar residues" evidence="3">
    <location>
        <begin position="781"/>
        <end position="797"/>
    </location>
</feature>
<accession>A0A6G1I6M3</accession>
<feature type="compositionally biased region" description="Basic residues" evidence="3">
    <location>
        <begin position="262"/>
        <end position="279"/>
    </location>
</feature>
<dbReference type="AlphaFoldDB" id="A0A6G1I6M3"/>
<feature type="compositionally biased region" description="Basic residues" evidence="3">
    <location>
        <begin position="631"/>
        <end position="640"/>
    </location>
</feature>
<sequence length="975" mass="107054">MALPEGVHTLAGRTATFETPFQLPKQRASGTKKGAKTTVSWPHAELSPEELARAGFFYRPEHDKLDNTQCFMCFVQIVDWEPTDIPSVEHLKCQPACGWAINSDIGNRLALGEEVDHDPMAEEFLEARKDTFTDAWPHEQKKGWKCKIAKMASAGWCYDPSPEYEDGATCFYCGLSLDGWEPKDDPVKEHKQRRPDCVFFELTEKYRNQKRTKGRKGSISRTARQSSQSVTFAEAPSYISIGDSSVAADDSIMTTATTASGTKRKAKAAAKPRAKRAKKATAEESSIANFSQDEEMNEAPEPKKRTRRGKATVDDSVMDDEASIIEPKKTTRRGKAMIDDSAVNVEASIIEPKKSVRRGKATIDDSAMDVEASVIITQEKPKRQTRRGKTTIDDSVMDGVESVQGDIEPPKKQIRRGKAAADNSVMTIEEPVEAPKKQTRRKKGALDDSVADNGYAMEEVIAPPKKQTRGKKQIDDSVMADADVVQETTELPKKQTRKASRTQKPSALEDWVMDQEPQEPPSNGARNRLSEDESQLHLELQRAVENSLVSASTPTMTPAKRGTKRTSDGATKLQSVEQSVIIIENSHVQVEVEVEEPKPKRARKTKKAAEEASTAQEGAGHPIVEVAKPAPKGRKAKKPAKAPSPEPVPEPEFEPEPVLATPEQYHEPLISSVRMPLSELSAPERESTPSQVLQGQDENEIPEHYMVAAPTPPNHATPVPSDTDSPLPEELATPTPIRRRDAPGTSASYAESLRSLGNRLFTPGKGFRPGTQLTPGERFTPINQDSLSISPQSSNAENRPPPEVYSSPGKDSPTANRGLGAIPDLMPGTVTRVPLRSTTPQQSPSRRNVAKSVVPWSPADIETVLAAGGSPLKMRLLGDHAAEDHEQNEEGAVYGVPDDVELDDMEPEELEDVVERILEEMGPDQHDMTVAEWLRYNASHSAGNLRSRCEAMVRVFRAEGERAKASLEGIQTGDE</sequence>
<evidence type="ECO:0000256" key="3">
    <source>
        <dbReference type="SAM" id="MobiDB-lite"/>
    </source>
</evidence>
<dbReference type="CDD" id="cd00022">
    <property type="entry name" value="BIR"/>
    <property type="match status" value="2"/>
</dbReference>
<proteinExistence type="predicted"/>
<dbReference type="SUPFAM" id="SSF57924">
    <property type="entry name" value="Inhibitor of apoptosis (IAP) repeat"/>
    <property type="match status" value="2"/>
</dbReference>
<dbReference type="InterPro" id="IPR001370">
    <property type="entry name" value="BIR_rpt"/>
</dbReference>
<feature type="compositionally biased region" description="Polar residues" evidence="3">
    <location>
        <begin position="219"/>
        <end position="231"/>
    </location>
</feature>
<gene>
    <name evidence="4" type="ORF">EJ06DRAFT_579828</name>
</gene>
<evidence type="ECO:0008006" key="6">
    <source>
        <dbReference type="Google" id="ProtNLM"/>
    </source>
</evidence>
<feature type="compositionally biased region" description="Polar residues" evidence="3">
    <location>
        <begin position="836"/>
        <end position="846"/>
    </location>
</feature>
<feature type="region of interest" description="Disordered" evidence="3">
    <location>
        <begin position="374"/>
        <end position="393"/>
    </location>
</feature>
<dbReference type="GO" id="GO:0046872">
    <property type="term" value="F:metal ion binding"/>
    <property type="evidence" value="ECO:0007669"/>
    <property type="project" value="UniProtKB-KW"/>
</dbReference>
<evidence type="ECO:0000256" key="1">
    <source>
        <dbReference type="ARBA" id="ARBA00022723"/>
    </source>
</evidence>
<dbReference type="SMART" id="SM00238">
    <property type="entry name" value="BIR"/>
    <property type="match status" value="2"/>
</dbReference>
<dbReference type="InterPro" id="IPR051190">
    <property type="entry name" value="Baculoviral_IAP"/>
</dbReference>
<feature type="region of interest" description="Disordered" evidence="3">
    <location>
        <begin position="209"/>
        <end position="232"/>
    </location>
</feature>
<keyword evidence="2" id="KW-0862">Zinc</keyword>